<organism evidence="3 4">
    <name type="scientific">Actinomadura violacea</name>
    <dbReference type="NCBI Taxonomy" id="2819934"/>
    <lineage>
        <taxon>Bacteria</taxon>
        <taxon>Bacillati</taxon>
        <taxon>Actinomycetota</taxon>
        <taxon>Actinomycetes</taxon>
        <taxon>Streptosporangiales</taxon>
        <taxon>Thermomonosporaceae</taxon>
        <taxon>Actinomadura</taxon>
    </lineage>
</organism>
<keyword evidence="4" id="KW-1185">Reference proteome</keyword>
<name>A0ABS3S6P9_9ACTN</name>
<evidence type="ECO:0000256" key="1">
    <source>
        <dbReference type="ARBA" id="ARBA00006817"/>
    </source>
</evidence>
<dbReference type="InterPro" id="IPR023393">
    <property type="entry name" value="START-like_dom_sf"/>
</dbReference>
<feature type="domain" description="Activator of Hsp90 ATPase homologue 1/2-like C-terminal" evidence="2">
    <location>
        <begin position="26"/>
        <end position="140"/>
    </location>
</feature>
<dbReference type="Gene3D" id="3.30.530.20">
    <property type="match status" value="1"/>
</dbReference>
<protein>
    <submittedName>
        <fullName evidence="3">SRPBCC family protein</fullName>
    </submittedName>
</protein>
<dbReference type="EMBL" id="JAGEPF010000037">
    <property type="protein sequence ID" value="MBO2464660.1"/>
    <property type="molecule type" value="Genomic_DNA"/>
</dbReference>
<dbReference type="Pfam" id="PF08327">
    <property type="entry name" value="AHSA1"/>
    <property type="match status" value="1"/>
</dbReference>
<dbReference type="CDD" id="cd08899">
    <property type="entry name" value="SRPBCC_CalC_Aha1-like_6"/>
    <property type="match status" value="1"/>
</dbReference>
<accession>A0ABS3S6P9</accession>
<dbReference type="Proteomes" id="UP000680206">
    <property type="component" value="Unassembled WGS sequence"/>
</dbReference>
<comment type="caution">
    <text evidence="3">The sequence shown here is derived from an EMBL/GenBank/DDBJ whole genome shotgun (WGS) entry which is preliminary data.</text>
</comment>
<dbReference type="RefSeq" id="WP_208251372.1">
    <property type="nucleotide sequence ID" value="NZ_JAGEPF010000037.1"/>
</dbReference>
<evidence type="ECO:0000313" key="4">
    <source>
        <dbReference type="Proteomes" id="UP000680206"/>
    </source>
</evidence>
<dbReference type="InterPro" id="IPR013538">
    <property type="entry name" value="ASHA1/2-like_C"/>
</dbReference>
<sequence>MIINDPGSYLEVGGRPAVRFERIYEHPVERVWRLVSDPAELAGWFPSPKITIEPAAGGAITFAGDPVMPEATSAGRVLAYDPPRRFAFSWGGDELHFDLEPLDGGRTRFVLTNVLEARDTAARNAAGWDVCLAALDALAEDRAAEQPAWKAKYDAYVAAGLPSGAPIPGQGGA</sequence>
<evidence type="ECO:0000259" key="2">
    <source>
        <dbReference type="Pfam" id="PF08327"/>
    </source>
</evidence>
<dbReference type="SUPFAM" id="SSF55961">
    <property type="entry name" value="Bet v1-like"/>
    <property type="match status" value="1"/>
</dbReference>
<proteinExistence type="inferred from homology"/>
<evidence type="ECO:0000313" key="3">
    <source>
        <dbReference type="EMBL" id="MBO2464660.1"/>
    </source>
</evidence>
<gene>
    <name evidence="3" type="ORF">J4709_44530</name>
</gene>
<reference evidence="3 4" key="1">
    <citation type="submission" date="2021-03" db="EMBL/GenBank/DDBJ databases">
        <title>Actinomadura violae sp. nov., isolated from lichen in Thailand.</title>
        <authorList>
            <person name="Kanchanasin P."/>
            <person name="Saeng-In P."/>
            <person name="Phongsopitanun W."/>
            <person name="Yuki M."/>
            <person name="Kudo T."/>
            <person name="Ohkuma M."/>
            <person name="Tanasupawat S."/>
        </authorList>
    </citation>
    <scope>NUCLEOTIDE SEQUENCE [LARGE SCALE GENOMIC DNA]</scope>
    <source>
        <strain evidence="3 4">LCR2-06</strain>
    </source>
</reference>
<comment type="similarity">
    <text evidence="1">Belongs to the AHA1 family.</text>
</comment>